<comment type="subcellular location">
    <subcellularLocation>
        <location evidence="1">Nucleus</location>
    </subcellularLocation>
</comment>
<dbReference type="Gene3D" id="1.10.20.10">
    <property type="entry name" value="Histone, subunit A"/>
    <property type="match status" value="2"/>
</dbReference>
<feature type="domain" description="Transcription initiation factor TFIID subunit 12" evidence="7">
    <location>
        <begin position="424"/>
        <end position="455"/>
    </location>
</feature>
<dbReference type="PANTHER" id="PTHR12264">
    <property type="entry name" value="TRANSCRIPTION INITIATION FACTOR TFIID SUBUNIT 12"/>
    <property type="match status" value="1"/>
</dbReference>
<reference evidence="8" key="2">
    <citation type="journal article" date="2024" name="Plant">
        <title>Genomic evolution and insights into agronomic trait innovations of Sesamum species.</title>
        <authorList>
            <person name="Miao H."/>
            <person name="Wang L."/>
            <person name="Qu L."/>
            <person name="Liu H."/>
            <person name="Sun Y."/>
            <person name="Le M."/>
            <person name="Wang Q."/>
            <person name="Wei S."/>
            <person name="Zheng Y."/>
            <person name="Lin W."/>
            <person name="Duan Y."/>
            <person name="Cao H."/>
            <person name="Xiong S."/>
            <person name="Wang X."/>
            <person name="Wei L."/>
            <person name="Li C."/>
            <person name="Ma Q."/>
            <person name="Ju M."/>
            <person name="Zhao R."/>
            <person name="Li G."/>
            <person name="Mu C."/>
            <person name="Tian Q."/>
            <person name="Mei H."/>
            <person name="Zhang T."/>
            <person name="Gao T."/>
            <person name="Zhang H."/>
        </authorList>
    </citation>
    <scope>NUCLEOTIDE SEQUENCE</scope>
    <source>
        <strain evidence="8">K16</strain>
    </source>
</reference>
<dbReference type="Proteomes" id="UP001289374">
    <property type="component" value="Unassembled WGS sequence"/>
</dbReference>
<evidence type="ECO:0000256" key="2">
    <source>
        <dbReference type="ARBA" id="ARBA00007530"/>
    </source>
</evidence>
<comment type="caution">
    <text evidence="8">The sequence shown here is derived from an EMBL/GenBank/DDBJ whole genome shotgun (WGS) entry which is preliminary data.</text>
</comment>
<feature type="region of interest" description="Disordered" evidence="6">
    <location>
        <begin position="1"/>
        <end position="359"/>
    </location>
</feature>
<feature type="compositionally biased region" description="Low complexity" evidence="6">
    <location>
        <begin position="1"/>
        <end position="17"/>
    </location>
</feature>
<feature type="compositionally biased region" description="Polar residues" evidence="6">
    <location>
        <begin position="180"/>
        <end position="204"/>
    </location>
</feature>
<dbReference type="InterPro" id="IPR037794">
    <property type="entry name" value="TAF12"/>
</dbReference>
<dbReference type="CDD" id="cd07981">
    <property type="entry name" value="HFD_TAF12"/>
    <property type="match status" value="1"/>
</dbReference>
<feature type="compositionally biased region" description="Low complexity" evidence="6">
    <location>
        <begin position="278"/>
        <end position="298"/>
    </location>
</feature>
<dbReference type="GO" id="GO:0017025">
    <property type="term" value="F:TBP-class protein binding"/>
    <property type="evidence" value="ECO:0007669"/>
    <property type="project" value="TreeGrafter"/>
</dbReference>
<dbReference type="InterPro" id="IPR003228">
    <property type="entry name" value="TFIID_TAF12_dom"/>
</dbReference>
<dbReference type="SUPFAM" id="SSF47113">
    <property type="entry name" value="Histone-fold"/>
    <property type="match status" value="2"/>
</dbReference>
<dbReference type="GO" id="GO:0046982">
    <property type="term" value="F:protein heterodimerization activity"/>
    <property type="evidence" value="ECO:0007669"/>
    <property type="project" value="InterPro"/>
</dbReference>
<reference evidence="8" key="1">
    <citation type="submission" date="2020-06" db="EMBL/GenBank/DDBJ databases">
        <authorList>
            <person name="Li T."/>
            <person name="Hu X."/>
            <person name="Zhang T."/>
            <person name="Song X."/>
            <person name="Zhang H."/>
            <person name="Dai N."/>
            <person name="Sheng W."/>
            <person name="Hou X."/>
            <person name="Wei L."/>
        </authorList>
    </citation>
    <scope>NUCLEOTIDE SEQUENCE</scope>
    <source>
        <strain evidence="8">K16</strain>
        <tissue evidence="8">Leaf</tissue>
    </source>
</reference>
<accession>A0AAE2BT00</accession>
<keyword evidence="9" id="KW-1185">Reference proteome</keyword>
<feature type="compositionally biased region" description="Low complexity" evidence="6">
    <location>
        <begin position="25"/>
        <end position="49"/>
    </location>
</feature>
<evidence type="ECO:0000256" key="5">
    <source>
        <dbReference type="ARBA" id="ARBA00023242"/>
    </source>
</evidence>
<dbReference type="GO" id="GO:0003677">
    <property type="term" value="F:DNA binding"/>
    <property type="evidence" value="ECO:0007669"/>
    <property type="project" value="TreeGrafter"/>
</dbReference>
<feature type="domain" description="Transcription initiation factor TFIID subunit 12" evidence="7">
    <location>
        <begin position="364"/>
        <end position="399"/>
    </location>
</feature>
<organism evidence="8 9">
    <name type="scientific">Sesamum angolense</name>
    <dbReference type="NCBI Taxonomy" id="2727404"/>
    <lineage>
        <taxon>Eukaryota</taxon>
        <taxon>Viridiplantae</taxon>
        <taxon>Streptophyta</taxon>
        <taxon>Embryophyta</taxon>
        <taxon>Tracheophyta</taxon>
        <taxon>Spermatophyta</taxon>
        <taxon>Magnoliopsida</taxon>
        <taxon>eudicotyledons</taxon>
        <taxon>Gunneridae</taxon>
        <taxon>Pentapetalae</taxon>
        <taxon>asterids</taxon>
        <taxon>lamiids</taxon>
        <taxon>Lamiales</taxon>
        <taxon>Pedaliaceae</taxon>
        <taxon>Sesamum</taxon>
    </lineage>
</organism>
<evidence type="ECO:0000313" key="9">
    <source>
        <dbReference type="Proteomes" id="UP001289374"/>
    </source>
</evidence>
<dbReference type="EMBL" id="JACGWL010000008">
    <property type="protein sequence ID" value="KAK4396500.1"/>
    <property type="molecule type" value="Genomic_DNA"/>
</dbReference>
<feature type="compositionally biased region" description="Low complexity" evidence="6">
    <location>
        <begin position="63"/>
        <end position="76"/>
    </location>
</feature>
<protein>
    <submittedName>
        <fullName evidence="8">Transcription initiation factor TFIID subunit</fullName>
    </submittedName>
</protein>
<feature type="compositionally biased region" description="Low complexity" evidence="6">
    <location>
        <begin position="212"/>
        <end position="238"/>
    </location>
</feature>
<name>A0AAE2BT00_9LAMI</name>
<keyword evidence="5" id="KW-0539">Nucleus</keyword>
<sequence length="530" mass="56112">MEPTPSAAQSSSDQTPQTPQPPPATTSAAAPPVSSSLPPPTTTTSFPNSNPTPTPTSKPPTTPQSQQSTTSQTRPSFNTRPWQQPPYSHFSLPSPPLPSSSSSTSSSISAPPPPRGGVAIGVPAHNPSTPPPPPASFSSLTPPSYGQPSQIRQPMQGMGMTGSLGTTSSMRPAAVPSHQLRPSQSSLRPQTAPSSQSPAAQNFQGHGMLRVSSLGSPGSPSPSSSQSPQPQNQPWLSSGTQGKPPLPTPSLRPQTSTQSFQQRSHIPQQHHQNMSTTPQQQPIGSSQQPPQSSASGQPLEHHGQQYPPSRIQQSLSHQQQITRGSGLGNQKPPLGMMQSSASHPGALSKTAIADTEESSNRIVSKRSIQELVNQIDPSEKLDPEVEDILVEIAEDFVESSYLHTFVNLRDQVVHPLLISHANLITTFGCSLAKHRKSTTLEAKDILLHLERNWNMTLPGFGGDEIKTYKKPIVSDIHRERLAAIKKSIVANDMVTKNPGGPSGGNAKGHLAKGPASIIGSPPNPKIREAA</sequence>
<feature type="compositionally biased region" description="Low complexity" evidence="6">
    <location>
        <begin position="99"/>
        <end position="109"/>
    </location>
</feature>
<evidence type="ECO:0000256" key="4">
    <source>
        <dbReference type="ARBA" id="ARBA00023163"/>
    </source>
</evidence>
<keyword evidence="4" id="KW-0804">Transcription</keyword>
<feature type="compositionally biased region" description="Polar residues" evidence="6">
    <location>
        <begin position="251"/>
        <end position="277"/>
    </location>
</feature>
<dbReference type="GO" id="GO:0005669">
    <property type="term" value="C:transcription factor TFIID complex"/>
    <property type="evidence" value="ECO:0007669"/>
    <property type="project" value="InterPro"/>
</dbReference>
<evidence type="ECO:0000256" key="3">
    <source>
        <dbReference type="ARBA" id="ARBA00023015"/>
    </source>
</evidence>
<feature type="region of interest" description="Disordered" evidence="6">
    <location>
        <begin position="494"/>
        <end position="530"/>
    </location>
</feature>
<keyword evidence="3" id="KW-0805">Transcription regulation</keyword>
<evidence type="ECO:0000313" key="8">
    <source>
        <dbReference type="EMBL" id="KAK4396500.1"/>
    </source>
</evidence>
<dbReference type="GO" id="GO:0051123">
    <property type="term" value="P:RNA polymerase II preinitiation complex assembly"/>
    <property type="evidence" value="ECO:0007669"/>
    <property type="project" value="TreeGrafter"/>
</dbReference>
<dbReference type="AlphaFoldDB" id="A0AAE2BT00"/>
<evidence type="ECO:0000256" key="1">
    <source>
        <dbReference type="ARBA" id="ARBA00004123"/>
    </source>
</evidence>
<feature type="compositionally biased region" description="Low complexity" evidence="6">
    <location>
        <begin position="157"/>
        <end position="170"/>
    </location>
</feature>
<dbReference type="Pfam" id="PF03847">
    <property type="entry name" value="TFIID_20kDa"/>
    <property type="match status" value="2"/>
</dbReference>
<comment type="similarity">
    <text evidence="2">Belongs to the TAF12 family.</text>
</comment>
<evidence type="ECO:0000259" key="7">
    <source>
        <dbReference type="Pfam" id="PF03847"/>
    </source>
</evidence>
<evidence type="ECO:0000256" key="6">
    <source>
        <dbReference type="SAM" id="MobiDB-lite"/>
    </source>
</evidence>
<feature type="compositionally biased region" description="Polar residues" evidence="6">
    <location>
        <begin position="306"/>
        <end position="323"/>
    </location>
</feature>
<dbReference type="PANTHER" id="PTHR12264:SF21">
    <property type="entry name" value="TRANSCRIPTION INITIATION FACTOR TFIID SUBUNIT 12"/>
    <property type="match status" value="1"/>
</dbReference>
<gene>
    <name evidence="8" type="ORF">Sango_1486600</name>
</gene>
<dbReference type="GO" id="GO:0000124">
    <property type="term" value="C:SAGA complex"/>
    <property type="evidence" value="ECO:0007669"/>
    <property type="project" value="InterPro"/>
</dbReference>
<proteinExistence type="inferred from homology"/>
<feature type="compositionally biased region" description="Pro residues" evidence="6">
    <location>
        <begin position="50"/>
        <end position="62"/>
    </location>
</feature>
<dbReference type="InterPro" id="IPR009072">
    <property type="entry name" value="Histone-fold"/>
</dbReference>